<name>A0AAV9WBR8_9PEZI</name>
<dbReference type="PROSITE" id="PS50088">
    <property type="entry name" value="ANK_REPEAT"/>
    <property type="match status" value="1"/>
</dbReference>
<keyword evidence="2 3" id="KW-0040">ANK repeat</keyword>
<protein>
    <recommendedName>
        <fullName evidence="6">Ankyrin</fullName>
    </recommendedName>
</protein>
<evidence type="ECO:0000313" key="4">
    <source>
        <dbReference type="EMBL" id="KAK6505557.1"/>
    </source>
</evidence>
<organism evidence="4 5">
    <name type="scientific">Arthrobotrys musiformis</name>
    <dbReference type="NCBI Taxonomy" id="47236"/>
    <lineage>
        <taxon>Eukaryota</taxon>
        <taxon>Fungi</taxon>
        <taxon>Dikarya</taxon>
        <taxon>Ascomycota</taxon>
        <taxon>Pezizomycotina</taxon>
        <taxon>Orbiliomycetes</taxon>
        <taxon>Orbiliales</taxon>
        <taxon>Orbiliaceae</taxon>
        <taxon>Arthrobotrys</taxon>
    </lineage>
</organism>
<dbReference type="Proteomes" id="UP001370758">
    <property type="component" value="Unassembled WGS sequence"/>
</dbReference>
<dbReference type="SUPFAM" id="SSF48403">
    <property type="entry name" value="Ankyrin repeat"/>
    <property type="match status" value="1"/>
</dbReference>
<reference evidence="4 5" key="1">
    <citation type="submission" date="2023-08" db="EMBL/GenBank/DDBJ databases">
        <authorList>
            <person name="Palmer J.M."/>
        </authorList>
    </citation>
    <scope>NUCLEOTIDE SEQUENCE [LARGE SCALE GENOMIC DNA]</scope>
    <source>
        <strain evidence="4 5">TWF481</strain>
    </source>
</reference>
<dbReference type="Pfam" id="PF12796">
    <property type="entry name" value="Ank_2"/>
    <property type="match status" value="1"/>
</dbReference>
<sequence length="107" mass="11553">MTSTSENPDSIFHAAQRGDAEGIVHFISKSQSPNAQGCGGYTPLHIACAFGHTDAVRTLLLHGGDPQQKTEDGKTARDVAEGKGFVEIVELIEGGEWKGERDDFVRR</sequence>
<dbReference type="InterPro" id="IPR002110">
    <property type="entry name" value="Ankyrin_rpt"/>
</dbReference>
<dbReference type="PROSITE" id="PS50297">
    <property type="entry name" value="ANK_REP_REGION"/>
    <property type="match status" value="1"/>
</dbReference>
<keyword evidence="1" id="KW-0677">Repeat</keyword>
<keyword evidence="5" id="KW-1185">Reference proteome</keyword>
<proteinExistence type="predicted"/>
<dbReference type="EMBL" id="JAVHJL010000004">
    <property type="protein sequence ID" value="KAK6505557.1"/>
    <property type="molecule type" value="Genomic_DNA"/>
</dbReference>
<evidence type="ECO:0000313" key="5">
    <source>
        <dbReference type="Proteomes" id="UP001370758"/>
    </source>
</evidence>
<gene>
    <name evidence="4" type="ORF">TWF481_007451</name>
</gene>
<feature type="repeat" description="ANK" evidence="3">
    <location>
        <begin position="39"/>
        <end position="71"/>
    </location>
</feature>
<dbReference type="AlphaFoldDB" id="A0AAV9WBR8"/>
<dbReference type="PANTHER" id="PTHR24171">
    <property type="entry name" value="ANKYRIN REPEAT DOMAIN-CONTAINING PROTEIN 39-RELATED"/>
    <property type="match status" value="1"/>
</dbReference>
<evidence type="ECO:0000256" key="3">
    <source>
        <dbReference type="PROSITE-ProRule" id="PRU00023"/>
    </source>
</evidence>
<dbReference type="InterPro" id="IPR036770">
    <property type="entry name" value="Ankyrin_rpt-contain_sf"/>
</dbReference>
<comment type="caution">
    <text evidence="4">The sequence shown here is derived from an EMBL/GenBank/DDBJ whole genome shotgun (WGS) entry which is preliminary data.</text>
</comment>
<evidence type="ECO:0008006" key="6">
    <source>
        <dbReference type="Google" id="ProtNLM"/>
    </source>
</evidence>
<dbReference type="Gene3D" id="1.25.40.20">
    <property type="entry name" value="Ankyrin repeat-containing domain"/>
    <property type="match status" value="1"/>
</dbReference>
<evidence type="ECO:0000256" key="1">
    <source>
        <dbReference type="ARBA" id="ARBA00022737"/>
    </source>
</evidence>
<dbReference type="SMART" id="SM00248">
    <property type="entry name" value="ANK"/>
    <property type="match status" value="2"/>
</dbReference>
<evidence type="ECO:0000256" key="2">
    <source>
        <dbReference type="ARBA" id="ARBA00023043"/>
    </source>
</evidence>
<accession>A0AAV9WBR8</accession>